<evidence type="ECO:0000313" key="1">
    <source>
        <dbReference type="EMBL" id="KAK1844380.1"/>
    </source>
</evidence>
<name>A0AAD9EDC2_9PEZI</name>
<dbReference type="EMBL" id="JAQOWY010000314">
    <property type="protein sequence ID" value="KAK1844380.1"/>
    <property type="molecule type" value="Genomic_DNA"/>
</dbReference>
<sequence length="211" mass="22967">MGSSTTTYQTLLQTVFYDSEGYSSLQRTFALPPQTVAFTPPASTCTNFPRSILCNEVKTESITSGVSCWADKFITSSAASFPEECFPTTYKGVQSPAGDDFSEAFTLGYPGTACISGWTPACTTSLTYNVPTGKYVQTWCCPPGGWNCLTASIGPPWRDCTSLLQTPTEVWIRASESGGKTIYDSYRRPLATCCDFYLEPVLQQPPTCPFS</sequence>
<proteinExistence type="predicted"/>
<dbReference type="AlphaFoldDB" id="A0AAD9EDC2"/>
<evidence type="ECO:0000313" key="2">
    <source>
        <dbReference type="Proteomes" id="UP001243330"/>
    </source>
</evidence>
<comment type="caution">
    <text evidence="1">The sequence shown here is derived from an EMBL/GenBank/DDBJ whole genome shotgun (WGS) entry which is preliminary data.</text>
</comment>
<keyword evidence="2" id="KW-1185">Reference proteome</keyword>
<organism evidence="1 2">
    <name type="scientific">Colletotrichum chrysophilum</name>
    <dbReference type="NCBI Taxonomy" id="1836956"/>
    <lineage>
        <taxon>Eukaryota</taxon>
        <taxon>Fungi</taxon>
        <taxon>Dikarya</taxon>
        <taxon>Ascomycota</taxon>
        <taxon>Pezizomycotina</taxon>
        <taxon>Sordariomycetes</taxon>
        <taxon>Hypocreomycetidae</taxon>
        <taxon>Glomerellales</taxon>
        <taxon>Glomerellaceae</taxon>
        <taxon>Colletotrichum</taxon>
        <taxon>Colletotrichum gloeosporioides species complex</taxon>
    </lineage>
</organism>
<gene>
    <name evidence="1" type="ORF">CCHR01_13011</name>
</gene>
<dbReference type="Proteomes" id="UP001243330">
    <property type="component" value="Unassembled WGS sequence"/>
</dbReference>
<reference evidence="1" key="1">
    <citation type="submission" date="2023-01" db="EMBL/GenBank/DDBJ databases">
        <title>Colletotrichum chrysophilum M932 genome sequence.</title>
        <authorList>
            <person name="Baroncelli R."/>
        </authorList>
    </citation>
    <scope>NUCLEOTIDE SEQUENCE</scope>
    <source>
        <strain evidence="1">M932</strain>
    </source>
</reference>
<accession>A0AAD9EDC2</accession>
<protein>
    <submittedName>
        <fullName evidence="1">Uncharacterized protein</fullName>
    </submittedName>
</protein>